<feature type="compositionally biased region" description="Basic residues" evidence="1">
    <location>
        <begin position="1"/>
        <end position="10"/>
    </location>
</feature>
<sequence length="63" mass="6748">MKTVGLKRPRPPSSMPGDAWGRLGSASMDDGYFRRNYSALAAALVAAESEEEEVGESEGEQSD</sequence>
<protein>
    <submittedName>
        <fullName evidence="2">Uncharacterized protein</fullName>
    </submittedName>
</protein>
<evidence type="ECO:0000256" key="1">
    <source>
        <dbReference type="SAM" id="MobiDB-lite"/>
    </source>
</evidence>
<evidence type="ECO:0000313" key="3">
    <source>
        <dbReference type="Proteomes" id="UP001054252"/>
    </source>
</evidence>
<proteinExistence type="predicted"/>
<feature type="region of interest" description="Disordered" evidence="1">
    <location>
        <begin position="1"/>
        <end position="22"/>
    </location>
</feature>
<gene>
    <name evidence="2" type="ORF">SLEP1_g53082</name>
</gene>
<evidence type="ECO:0000313" key="2">
    <source>
        <dbReference type="EMBL" id="GKV46070.1"/>
    </source>
</evidence>
<dbReference type="Proteomes" id="UP001054252">
    <property type="component" value="Unassembled WGS sequence"/>
</dbReference>
<comment type="caution">
    <text evidence="2">The sequence shown here is derived from an EMBL/GenBank/DDBJ whole genome shotgun (WGS) entry which is preliminary data.</text>
</comment>
<accession>A0AAV5M8H7</accession>
<organism evidence="2 3">
    <name type="scientific">Rubroshorea leprosula</name>
    <dbReference type="NCBI Taxonomy" id="152421"/>
    <lineage>
        <taxon>Eukaryota</taxon>
        <taxon>Viridiplantae</taxon>
        <taxon>Streptophyta</taxon>
        <taxon>Embryophyta</taxon>
        <taxon>Tracheophyta</taxon>
        <taxon>Spermatophyta</taxon>
        <taxon>Magnoliopsida</taxon>
        <taxon>eudicotyledons</taxon>
        <taxon>Gunneridae</taxon>
        <taxon>Pentapetalae</taxon>
        <taxon>rosids</taxon>
        <taxon>malvids</taxon>
        <taxon>Malvales</taxon>
        <taxon>Dipterocarpaceae</taxon>
        <taxon>Rubroshorea</taxon>
    </lineage>
</organism>
<dbReference type="EMBL" id="BPVZ01000202">
    <property type="protein sequence ID" value="GKV46070.1"/>
    <property type="molecule type" value="Genomic_DNA"/>
</dbReference>
<dbReference type="AlphaFoldDB" id="A0AAV5M8H7"/>
<name>A0AAV5M8H7_9ROSI</name>
<keyword evidence="3" id="KW-1185">Reference proteome</keyword>
<reference evidence="2 3" key="1">
    <citation type="journal article" date="2021" name="Commun. Biol.">
        <title>The genome of Shorea leprosula (Dipterocarpaceae) highlights the ecological relevance of drought in aseasonal tropical rainforests.</title>
        <authorList>
            <person name="Ng K.K.S."/>
            <person name="Kobayashi M.J."/>
            <person name="Fawcett J.A."/>
            <person name="Hatakeyama M."/>
            <person name="Paape T."/>
            <person name="Ng C.H."/>
            <person name="Ang C.C."/>
            <person name="Tnah L.H."/>
            <person name="Lee C.T."/>
            <person name="Nishiyama T."/>
            <person name="Sese J."/>
            <person name="O'Brien M.J."/>
            <person name="Copetti D."/>
            <person name="Mohd Noor M.I."/>
            <person name="Ong R.C."/>
            <person name="Putra M."/>
            <person name="Sireger I.Z."/>
            <person name="Indrioko S."/>
            <person name="Kosugi Y."/>
            <person name="Izuno A."/>
            <person name="Isagi Y."/>
            <person name="Lee S.L."/>
            <person name="Shimizu K.K."/>
        </authorList>
    </citation>
    <scope>NUCLEOTIDE SEQUENCE [LARGE SCALE GENOMIC DNA]</scope>
    <source>
        <strain evidence="2">214</strain>
    </source>
</reference>